<reference evidence="3 4" key="1">
    <citation type="journal article" date="2017" name="Nat. Commun.">
        <title>Genome assembly with in vitro proximity ligation data and whole-genome triplication in lettuce.</title>
        <authorList>
            <person name="Reyes-Chin-Wo S."/>
            <person name="Wang Z."/>
            <person name="Yang X."/>
            <person name="Kozik A."/>
            <person name="Arikit S."/>
            <person name="Song C."/>
            <person name="Xia L."/>
            <person name="Froenicke L."/>
            <person name="Lavelle D.O."/>
            <person name="Truco M.J."/>
            <person name="Xia R."/>
            <person name="Zhu S."/>
            <person name="Xu C."/>
            <person name="Xu H."/>
            <person name="Xu X."/>
            <person name="Cox K."/>
            <person name="Korf I."/>
            <person name="Meyers B.C."/>
            <person name="Michelmore R.W."/>
        </authorList>
    </citation>
    <scope>NUCLEOTIDE SEQUENCE [LARGE SCALE GENOMIC DNA]</scope>
    <source>
        <strain evidence="4">cv. Salinas</strain>
        <tissue evidence="3">Seedlings</tissue>
    </source>
</reference>
<dbReference type="EMBL" id="NBSK02000002">
    <property type="protein sequence ID" value="KAJ0221422.1"/>
    <property type="molecule type" value="Genomic_DNA"/>
</dbReference>
<dbReference type="Proteomes" id="UP000235145">
    <property type="component" value="Unassembled WGS sequence"/>
</dbReference>
<gene>
    <name evidence="3" type="ORF">LSAT_V11C200067580</name>
</gene>
<proteinExistence type="predicted"/>
<dbReference type="PANTHER" id="PTHR32166">
    <property type="entry name" value="OSJNBA0013A04.12 PROTEIN"/>
    <property type="match status" value="1"/>
</dbReference>
<sequence length="151" mass="17056">MRIYVMMLLLCTCVGIPFNAATYDISKDANLLFGILDDIVEEVGEDNFIQVIIDNASAYVKAGKLLEAKRPHLYWTPCAAHCIDLMLEGIGKQIPKVKSSLKRCMLENGYISNHAPVVNMMRNFTKERNLHRSAITRFATSFITLSQLMNQ</sequence>
<keyword evidence="4" id="KW-1185">Reference proteome</keyword>
<protein>
    <recommendedName>
        <fullName evidence="2">DUF659 domain-containing protein</fullName>
    </recommendedName>
</protein>
<accession>A0A9R1W7J0</accession>
<dbReference type="Pfam" id="PF04937">
    <property type="entry name" value="DUF659"/>
    <property type="match status" value="1"/>
</dbReference>
<dbReference type="PANTHER" id="PTHR32166:SF122">
    <property type="entry name" value="OS09G0499600 PROTEIN"/>
    <property type="match status" value="1"/>
</dbReference>
<comment type="caution">
    <text evidence="3">The sequence shown here is derived from an EMBL/GenBank/DDBJ whole genome shotgun (WGS) entry which is preliminary data.</text>
</comment>
<evidence type="ECO:0000259" key="2">
    <source>
        <dbReference type="Pfam" id="PF04937"/>
    </source>
</evidence>
<keyword evidence="1" id="KW-0732">Signal</keyword>
<feature type="signal peptide" evidence="1">
    <location>
        <begin position="1"/>
        <end position="21"/>
    </location>
</feature>
<dbReference type="AlphaFoldDB" id="A0A9R1W7J0"/>
<organism evidence="3 4">
    <name type="scientific">Lactuca sativa</name>
    <name type="common">Garden lettuce</name>
    <dbReference type="NCBI Taxonomy" id="4236"/>
    <lineage>
        <taxon>Eukaryota</taxon>
        <taxon>Viridiplantae</taxon>
        <taxon>Streptophyta</taxon>
        <taxon>Embryophyta</taxon>
        <taxon>Tracheophyta</taxon>
        <taxon>Spermatophyta</taxon>
        <taxon>Magnoliopsida</taxon>
        <taxon>eudicotyledons</taxon>
        <taxon>Gunneridae</taxon>
        <taxon>Pentapetalae</taxon>
        <taxon>asterids</taxon>
        <taxon>campanulids</taxon>
        <taxon>Asterales</taxon>
        <taxon>Asteraceae</taxon>
        <taxon>Cichorioideae</taxon>
        <taxon>Cichorieae</taxon>
        <taxon>Lactucinae</taxon>
        <taxon>Lactuca</taxon>
    </lineage>
</organism>
<dbReference type="InterPro" id="IPR007021">
    <property type="entry name" value="DUF659"/>
</dbReference>
<dbReference type="SUPFAM" id="SSF53098">
    <property type="entry name" value="Ribonuclease H-like"/>
    <property type="match status" value="1"/>
</dbReference>
<evidence type="ECO:0000256" key="1">
    <source>
        <dbReference type="SAM" id="SignalP"/>
    </source>
</evidence>
<evidence type="ECO:0000313" key="3">
    <source>
        <dbReference type="EMBL" id="KAJ0221422.1"/>
    </source>
</evidence>
<dbReference type="InterPro" id="IPR012337">
    <property type="entry name" value="RNaseH-like_sf"/>
</dbReference>
<feature type="domain" description="DUF659" evidence="2">
    <location>
        <begin position="23"/>
        <end position="101"/>
    </location>
</feature>
<evidence type="ECO:0000313" key="4">
    <source>
        <dbReference type="Proteomes" id="UP000235145"/>
    </source>
</evidence>
<name>A0A9R1W7J0_LACSA</name>
<feature type="chain" id="PRO_5040500893" description="DUF659 domain-containing protein" evidence="1">
    <location>
        <begin position="22"/>
        <end position="151"/>
    </location>
</feature>